<protein>
    <submittedName>
        <fullName evidence="1">Uncharacterized protein</fullName>
    </submittedName>
</protein>
<name>A0A1I2HUY3_9BURK</name>
<proteinExistence type="predicted"/>
<dbReference type="EMBL" id="FONX01000031">
    <property type="protein sequence ID" value="SFF32536.1"/>
    <property type="molecule type" value="Genomic_DNA"/>
</dbReference>
<gene>
    <name evidence="1" type="ORF">SAMN04489711_1315</name>
</gene>
<accession>A0A1I2HUY3</accession>
<dbReference type="AlphaFoldDB" id="A0A1I2HUY3"/>
<organism evidence="1 2">
    <name type="scientific">Paracidovorax wautersii</name>
    <dbReference type="NCBI Taxonomy" id="1177982"/>
    <lineage>
        <taxon>Bacteria</taxon>
        <taxon>Pseudomonadati</taxon>
        <taxon>Pseudomonadota</taxon>
        <taxon>Betaproteobacteria</taxon>
        <taxon>Burkholderiales</taxon>
        <taxon>Comamonadaceae</taxon>
        <taxon>Paracidovorax</taxon>
    </lineage>
</organism>
<reference evidence="2" key="1">
    <citation type="submission" date="2016-10" db="EMBL/GenBank/DDBJ databases">
        <authorList>
            <person name="Varghese N."/>
            <person name="Submissions S."/>
        </authorList>
    </citation>
    <scope>NUCLEOTIDE SEQUENCE [LARGE SCALE GENOMIC DNA]</scope>
    <source>
        <strain evidence="2">DSM 27981</strain>
    </source>
</reference>
<sequence length="110" mass="11247">MSKTEQAMADAIDVLLSAGFTPDGQTREEIVRVPTQQSPLLGVSGGALAKFGGRQRFAQADTGVKATVGPRTTAIYRVDGPGLAGVRGIATHNTSDGNAIRATVAGLVPN</sequence>
<keyword evidence="2" id="KW-1185">Reference proteome</keyword>
<evidence type="ECO:0000313" key="2">
    <source>
        <dbReference type="Proteomes" id="UP000199119"/>
    </source>
</evidence>
<dbReference type="Proteomes" id="UP000199119">
    <property type="component" value="Unassembled WGS sequence"/>
</dbReference>
<dbReference type="OrthoDB" id="9937420at2"/>
<dbReference type="RefSeq" id="WP_139222953.1">
    <property type="nucleotide sequence ID" value="NZ_FONX01000031.1"/>
</dbReference>
<evidence type="ECO:0000313" key="1">
    <source>
        <dbReference type="EMBL" id="SFF32536.1"/>
    </source>
</evidence>